<dbReference type="Gene3D" id="3.30.572.10">
    <property type="entry name" value="Thymidylate synthase/dCMP hydroxymethylase domain"/>
    <property type="match status" value="1"/>
</dbReference>
<reference evidence="5 6" key="1">
    <citation type="journal article" date="2015" name="Nature">
        <title>rRNA introns, odd ribosomes, and small enigmatic genomes across a large radiation of phyla.</title>
        <authorList>
            <person name="Brown C.T."/>
            <person name="Hug L.A."/>
            <person name="Thomas B.C."/>
            <person name="Sharon I."/>
            <person name="Castelle C.J."/>
            <person name="Singh A."/>
            <person name="Wilkins M.J."/>
            <person name="Williams K.H."/>
            <person name="Banfield J.F."/>
        </authorList>
    </citation>
    <scope>NUCLEOTIDE SEQUENCE [LARGE SCALE GENOMIC DNA]</scope>
</reference>
<dbReference type="GO" id="GO:0032259">
    <property type="term" value="P:methylation"/>
    <property type="evidence" value="ECO:0007669"/>
    <property type="project" value="UniProtKB-KW"/>
</dbReference>
<dbReference type="PANTHER" id="PTHR11548">
    <property type="entry name" value="THYMIDYLATE SYNTHASE 1"/>
    <property type="match status" value="1"/>
</dbReference>
<dbReference type="EMBL" id="LCKO01000001">
    <property type="protein sequence ID" value="KKU01324.1"/>
    <property type="molecule type" value="Genomic_DNA"/>
</dbReference>
<feature type="domain" description="Thymidylate synthase/dCMP hydroxymethylase" evidence="4">
    <location>
        <begin position="83"/>
        <end position="203"/>
    </location>
</feature>
<dbReference type="AlphaFoldDB" id="A0A837IQJ7"/>
<dbReference type="SUPFAM" id="SSF55831">
    <property type="entry name" value="Thymidylate synthase/dCMP hydroxymethylase"/>
    <property type="match status" value="1"/>
</dbReference>
<dbReference type="InterPro" id="IPR036926">
    <property type="entry name" value="Thymidate_synth/dCMP_Mease_sf"/>
</dbReference>
<dbReference type="PIRSF" id="PIRSF036752">
    <property type="entry name" value="TSase_MJ051"/>
    <property type="match status" value="1"/>
</dbReference>
<dbReference type="Pfam" id="PF00303">
    <property type="entry name" value="Thymidylat_synt"/>
    <property type="match status" value="1"/>
</dbReference>
<dbReference type="InterPro" id="IPR045097">
    <property type="entry name" value="Thymidate_synth/dCMP_Mease"/>
</dbReference>
<keyword evidence="3" id="KW-0808">Transferase</keyword>
<dbReference type="Proteomes" id="UP000034078">
    <property type="component" value="Unassembled WGS sequence"/>
</dbReference>
<dbReference type="PANTHER" id="PTHR11548:SF1">
    <property type="entry name" value="THYMIDYLATE SYNTHASE 1"/>
    <property type="match status" value="1"/>
</dbReference>
<keyword evidence="2" id="KW-0489">Methyltransferase</keyword>
<dbReference type="GO" id="GO:0006235">
    <property type="term" value="P:dTTP biosynthetic process"/>
    <property type="evidence" value="ECO:0007669"/>
    <property type="project" value="InterPro"/>
</dbReference>
<protein>
    <submittedName>
        <fullName evidence="5">Thymidylate synthase, methanogen type</fullName>
    </submittedName>
</protein>
<organism evidence="5 6">
    <name type="scientific">Candidatus Collierbacteria bacterium GW2011_GWB2_45_17</name>
    <dbReference type="NCBI Taxonomy" id="1618388"/>
    <lineage>
        <taxon>Bacteria</taxon>
        <taxon>Candidatus Collieribacteriota</taxon>
    </lineage>
</organism>
<dbReference type="GO" id="GO:0004799">
    <property type="term" value="F:thymidylate synthase activity"/>
    <property type="evidence" value="ECO:0007669"/>
    <property type="project" value="InterPro"/>
</dbReference>
<keyword evidence="1" id="KW-0963">Cytoplasm</keyword>
<dbReference type="InterPro" id="IPR014620">
    <property type="entry name" value="Thymidylate_synthase_arc"/>
</dbReference>
<comment type="caution">
    <text evidence="5">The sequence shown here is derived from an EMBL/GenBank/DDBJ whole genome shotgun (WGS) entry which is preliminary data.</text>
</comment>
<evidence type="ECO:0000313" key="5">
    <source>
        <dbReference type="EMBL" id="KKU01324.1"/>
    </source>
</evidence>
<gene>
    <name evidence="5" type="ORF">UX01_C0001G0168</name>
</gene>
<name>A0A837IQJ7_9BACT</name>
<evidence type="ECO:0000256" key="3">
    <source>
        <dbReference type="ARBA" id="ARBA00022679"/>
    </source>
</evidence>
<evidence type="ECO:0000256" key="2">
    <source>
        <dbReference type="ARBA" id="ARBA00022603"/>
    </source>
</evidence>
<evidence type="ECO:0000313" key="6">
    <source>
        <dbReference type="Proteomes" id="UP000034078"/>
    </source>
</evidence>
<sequence length="205" mass="23061">MKQIIAKTAGLAWQSALKYVSTEGHDIKDGEKDLKEVMNVFLTVESPSGSDPILEKFADQAMIDWMRKNFLSLDPVANWRYSYGQRFTDYYGIDQIKGIIEKLKKNPESKSATITLMDPKGDGGHIPCIVALDFKIRDGKLMTTAFFRSQDVGKKIYADIICLGEIAQKIANEVNAQNGELNILIVSLHLYEEDRDKINQLLNAS</sequence>
<dbReference type="GO" id="GO:0006231">
    <property type="term" value="P:dTMP biosynthetic process"/>
    <property type="evidence" value="ECO:0007669"/>
    <property type="project" value="TreeGrafter"/>
</dbReference>
<proteinExistence type="predicted"/>
<evidence type="ECO:0000256" key="1">
    <source>
        <dbReference type="ARBA" id="ARBA00022490"/>
    </source>
</evidence>
<accession>A0A837IQJ7</accession>
<evidence type="ECO:0000259" key="4">
    <source>
        <dbReference type="Pfam" id="PF00303"/>
    </source>
</evidence>
<dbReference type="GO" id="GO:0005829">
    <property type="term" value="C:cytosol"/>
    <property type="evidence" value="ECO:0007669"/>
    <property type="project" value="TreeGrafter"/>
</dbReference>
<dbReference type="InterPro" id="IPR023451">
    <property type="entry name" value="Thymidate_synth/dCMP_Mease_dom"/>
</dbReference>